<evidence type="ECO:0000256" key="1">
    <source>
        <dbReference type="ARBA" id="ARBA00000707"/>
    </source>
</evidence>
<keyword evidence="4 6" id="KW-0378">Hydrolase</keyword>
<feature type="region of interest" description="Disordered" evidence="7">
    <location>
        <begin position="369"/>
        <end position="388"/>
    </location>
</feature>
<dbReference type="SUPFAM" id="SSF54001">
    <property type="entry name" value="Cysteine proteinases"/>
    <property type="match status" value="1"/>
</dbReference>
<dbReference type="SUPFAM" id="SSF54236">
    <property type="entry name" value="Ubiquitin-like"/>
    <property type="match status" value="1"/>
</dbReference>
<keyword evidence="2 6" id="KW-0645">Protease</keyword>
<evidence type="ECO:0000256" key="7">
    <source>
        <dbReference type="SAM" id="MobiDB-lite"/>
    </source>
</evidence>
<dbReference type="InterPro" id="IPR000626">
    <property type="entry name" value="Ubiquitin-like_dom"/>
</dbReference>
<protein>
    <recommendedName>
        <fullName evidence="6">Ubiquitin carboxyl-terminal hydrolase</fullName>
        <ecNumber evidence="6">3.4.19.12</ecNumber>
    </recommendedName>
</protein>
<dbReference type="EMBL" id="ATAM02000007">
    <property type="protein sequence ID" value="KAL0246989.1"/>
    <property type="molecule type" value="Genomic_DNA"/>
</dbReference>
<comment type="similarity">
    <text evidence="6">Belongs to the peptidase C19 family.</text>
</comment>
<dbReference type="PROSITE" id="PS00973">
    <property type="entry name" value="USP_2"/>
    <property type="match status" value="1"/>
</dbReference>
<comment type="catalytic activity">
    <reaction evidence="1 6">
        <text>Thiol-dependent hydrolysis of ester, thioester, amide, peptide and isopeptide bonds formed by the C-terminal Gly of ubiquitin (a 76-residue protein attached to proteins as an intracellular targeting signal).</text>
        <dbReference type="EC" id="3.4.19.12"/>
    </reaction>
</comment>
<dbReference type="InterPro" id="IPR001394">
    <property type="entry name" value="Peptidase_C19_UCH"/>
</dbReference>
<evidence type="ECO:0000256" key="2">
    <source>
        <dbReference type="ARBA" id="ARBA00022670"/>
    </source>
</evidence>
<evidence type="ECO:0000256" key="5">
    <source>
        <dbReference type="ARBA" id="ARBA00022807"/>
    </source>
</evidence>
<name>A0ABR3BP68_9TREE</name>
<comment type="caution">
    <text evidence="10">The sequence shown here is derived from an EMBL/GenBank/DDBJ whole genome shotgun (WGS) entry which is preliminary data.</text>
</comment>
<dbReference type="Proteomes" id="UP000054399">
    <property type="component" value="Unassembled WGS sequence"/>
</dbReference>
<organism evidence="10 11">
    <name type="scientific">Cryptococcus tetragattii IND107</name>
    <dbReference type="NCBI Taxonomy" id="1296105"/>
    <lineage>
        <taxon>Eukaryota</taxon>
        <taxon>Fungi</taxon>
        <taxon>Dikarya</taxon>
        <taxon>Basidiomycota</taxon>
        <taxon>Agaricomycotina</taxon>
        <taxon>Tremellomycetes</taxon>
        <taxon>Tremellales</taxon>
        <taxon>Cryptococcaceae</taxon>
        <taxon>Cryptococcus</taxon>
        <taxon>Cryptococcus gattii species complex</taxon>
    </lineage>
</organism>
<feature type="domain" description="Ubiquitin-like" evidence="8">
    <location>
        <begin position="7"/>
        <end position="66"/>
    </location>
</feature>
<dbReference type="Pfam" id="PF00240">
    <property type="entry name" value="ubiquitin"/>
    <property type="match status" value="1"/>
</dbReference>
<reference evidence="11" key="1">
    <citation type="submission" date="2015-01" db="EMBL/GenBank/DDBJ databases">
        <title>The Genome Sequence of Cryptococcus gattii MMRL2647.</title>
        <authorList>
            <consortium name="The Broad Institute Genomics Platform"/>
            <person name="Cuomo C."/>
            <person name="Litvintseva A."/>
            <person name="Chen Y."/>
            <person name="Heitman J."/>
            <person name="Sun S."/>
            <person name="Springer D."/>
            <person name="Dromer F."/>
            <person name="Young S."/>
            <person name="Zeng Q."/>
            <person name="Gargeya S."/>
            <person name="Abouelleil A."/>
            <person name="Alvarado L."/>
            <person name="Chapman S.B."/>
            <person name="Gainer-Dewar J."/>
            <person name="Goldberg J."/>
            <person name="Griggs A."/>
            <person name="Gujja S."/>
            <person name="Hansen M."/>
            <person name="Howarth C."/>
            <person name="Imamovic A."/>
            <person name="Larimer J."/>
            <person name="Murphy C."/>
            <person name="Naylor J."/>
            <person name="Pearson M."/>
            <person name="Priest M."/>
            <person name="Roberts A."/>
            <person name="Saif S."/>
            <person name="Shea T."/>
            <person name="Sykes S."/>
            <person name="Wortman J."/>
            <person name="Nusbaum C."/>
            <person name="Birren B."/>
        </authorList>
    </citation>
    <scope>NUCLEOTIDE SEQUENCE [LARGE SCALE GENOMIC DNA]</scope>
    <source>
        <strain evidence="11">IND107</strain>
    </source>
</reference>
<dbReference type="GeneID" id="91990877"/>
<evidence type="ECO:0000259" key="8">
    <source>
        <dbReference type="PROSITE" id="PS50053"/>
    </source>
</evidence>
<evidence type="ECO:0000256" key="6">
    <source>
        <dbReference type="RuleBase" id="RU366025"/>
    </source>
</evidence>
<keyword evidence="11" id="KW-1185">Reference proteome</keyword>
<feature type="compositionally biased region" description="Basic and acidic residues" evidence="7">
    <location>
        <begin position="378"/>
        <end position="387"/>
    </location>
</feature>
<evidence type="ECO:0000259" key="9">
    <source>
        <dbReference type="PROSITE" id="PS50235"/>
    </source>
</evidence>
<sequence length="484" mass="53837">MPKAKNMELSVKHSGKTYTVPVTQEITTQAFKDAISQLTRVPTERMKVMVKGKLVKDNTDYVTLANQKQTVMVIGAAEALPPPPTEQTVFLEDVGDEDIRSDGPTGLINLGNTCYLNSTLQAIRAIPEVHQALKEFTPSSASSSFVPESRVANSLKNLFITIDNTPNAVPPLEVISNLRILAPQFAERDQRGQYAQQDADEAWTQLVQVLRAALPKNGEEGSVVDRLMSIELTKTFKNAETEEEPETTSTETVLKLECNISGSTNFLMSGIQDSLNQQVEKTSATLGRNATYSMQSRISRLPEYLVVHMVRFYWRRDIQKKAKIMRKVKFPLQLDLSDIVTEPIRKKIQPLNTATKQILKERDARASILKRKPGQGLDEEKKKRGEEQATVEDLVKEGGLTNGERSGMYELAAVVTHKGASADSGHYIGWSRIDDGAYIPAEQQRWAKFDDNDVTFTDANKILSMDGGGEDSVAYILLYRAAKI</sequence>
<dbReference type="PANTHER" id="PTHR43982">
    <property type="entry name" value="UBIQUITIN CARBOXYL-TERMINAL HYDROLASE"/>
    <property type="match status" value="1"/>
</dbReference>
<dbReference type="SMART" id="SM00213">
    <property type="entry name" value="UBQ"/>
    <property type="match status" value="1"/>
</dbReference>
<dbReference type="Gene3D" id="3.90.70.10">
    <property type="entry name" value="Cysteine proteinases"/>
    <property type="match status" value="1"/>
</dbReference>
<dbReference type="InterPro" id="IPR044635">
    <property type="entry name" value="UBP14-like"/>
</dbReference>
<dbReference type="EC" id="3.4.19.12" evidence="6"/>
<dbReference type="InterPro" id="IPR029071">
    <property type="entry name" value="Ubiquitin-like_domsf"/>
</dbReference>
<keyword evidence="3 6" id="KW-0833">Ubl conjugation pathway</keyword>
<dbReference type="InterPro" id="IPR038765">
    <property type="entry name" value="Papain-like_cys_pep_sf"/>
</dbReference>
<dbReference type="PANTHER" id="PTHR43982:SF1">
    <property type="entry name" value="UBIQUITIN CARBOXYL-TERMINAL HYDROLASE 14"/>
    <property type="match status" value="1"/>
</dbReference>
<dbReference type="PROSITE" id="PS50053">
    <property type="entry name" value="UBIQUITIN_2"/>
    <property type="match status" value="1"/>
</dbReference>
<dbReference type="Pfam" id="PF00443">
    <property type="entry name" value="UCH"/>
    <property type="match status" value="1"/>
</dbReference>
<keyword evidence="5 6" id="KW-0788">Thiol protease</keyword>
<evidence type="ECO:0000313" key="10">
    <source>
        <dbReference type="EMBL" id="KAL0246989.1"/>
    </source>
</evidence>
<gene>
    <name evidence="10" type="ORF">I308_104021</name>
</gene>
<evidence type="ECO:0000313" key="11">
    <source>
        <dbReference type="Proteomes" id="UP000054399"/>
    </source>
</evidence>
<accession>A0ABR3BP68</accession>
<dbReference type="CDD" id="cd02657">
    <property type="entry name" value="Peptidase_C19A"/>
    <property type="match status" value="1"/>
</dbReference>
<evidence type="ECO:0000256" key="4">
    <source>
        <dbReference type="ARBA" id="ARBA00022801"/>
    </source>
</evidence>
<reference evidence="10 11" key="2">
    <citation type="submission" date="2024-01" db="EMBL/GenBank/DDBJ databases">
        <title>Comparative genomics of Cryptococcus and Kwoniella reveals pathogenesis evolution and contrasting modes of karyotype evolution via chromosome fusion or intercentromeric recombination.</title>
        <authorList>
            <person name="Coelho M.A."/>
            <person name="David-Palma M."/>
            <person name="Shea T."/>
            <person name="Bowers K."/>
            <person name="Mcginley-Smith S."/>
            <person name="Mohammad A.W."/>
            <person name="Gnirke A."/>
            <person name="Yurkov A.M."/>
            <person name="Nowrousian M."/>
            <person name="Sun S."/>
            <person name="Cuomo C.A."/>
            <person name="Heitman J."/>
        </authorList>
    </citation>
    <scope>NUCLEOTIDE SEQUENCE [LARGE SCALE GENOMIC DNA]</scope>
    <source>
        <strain evidence="10 11">IND107</strain>
    </source>
</reference>
<dbReference type="PROSITE" id="PS50235">
    <property type="entry name" value="USP_3"/>
    <property type="match status" value="1"/>
</dbReference>
<dbReference type="RefSeq" id="XP_066612950.1">
    <property type="nucleotide sequence ID" value="XM_066758502.1"/>
</dbReference>
<feature type="domain" description="USP" evidence="9">
    <location>
        <begin position="105"/>
        <end position="482"/>
    </location>
</feature>
<proteinExistence type="inferred from homology"/>
<dbReference type="InterPro" id="IPR018200">
    <property type="entry name" value="USP_CS"/>
</dbReference>
<dbReference type="PROSITE" id="PS00972">
    <property type="entry name" value="USP_1"/>
    <property type="match status" value="1"/>
</dbReference>
<evidence type="ECO:0000256" key="3">
    <source>
        <dbReference type="ARBA" id="ARBA00022786"/>
    </source>
</evidence>
<dbReference type="Gene3D" id="3.10.20.90">
    <property type="entry name" value="Phosphatidylinositol 3-kinase Catalytic Subunit, Chain A, domain 1"/>
    <property type="match status" value="1"/>
</dbReference>
<dbReference type="InterPro" id="IPR028889">
    <property type="entry name" value="USP"/>
</dbReference>